<organism evidence="1">
    <name type="scientific">Arundo donax</name>
    <name type="common">Giant reed</name>
    <name type="synonym">Donax arundinaceus</name>
    <dbReference type="NCBI Taxonomy" id="35708"/>
    <lineage>
        <taxon>Eukaryota</taxon>
        <taxon>Viridiplantae</taxon>
        <taxon>Streptophyta</taxon>
        <taxon>Embryophyta</taxon>
        <taxon>Tracheophyta</taxon>
        <taxon>Spermatophyta</taxon>
        <taxon>Magnoliopsida</taxon>
        <taxon>Liliopsida</taxon>
        <taxon>Poales</taxon>
        <taxon>Poaceae</taxon>
        <taxon>PACMAD clade</taxon>
        <taxon>Arundinoideae</taxon>
        <taxon>Arundineae</taxon>
        <taxon>Arundo</taxon>
    </lineage>
</organism>
<accession>A0A0A9H2V5</accession>
<dbReference type="EMBL" id="GBRH01166331">
    <property type="protein sequence ID" value="JAE31565.1"/>
    <property type="molecule type" value="Transcribed_RNA"/>
</dbReference>
<sequence length="38" mass="4557">MSNEPLEFYNLVSQLFEGQLDLGSRNTRRHHDIMYHHA</sequence>
<reference evidence="1" key="1">
    <citation type="submission" date="2014-09" db="EMBL/GenBank/DDBJ databases">
        <authorList>
            <person name="Magalhaes I.L.F."/>
            <person name="Oliveira U."/>
            <person name="Santos F.R."/>
            <person name="Vidigal T.H.D.A."/>
            <person name="Brescovit A.D."/>
            <person name="Santos A.J."/>
        </authorList>
    </citation>
    <scope>NUCLEOTIDE SEQUENCE</scope>
    <source>
        <tissue evidence="1">Shoot tissue taken approximately 20 cm above the soil surface</tissue>
    </source>
</reference>
<proteinExistence type="predicted"/>
<protein>
    <submittedName>
        <fullName evidence="1">Uncharacterized protein</fullName>
    </submittedName>
</protein>
<dbReference type="AlphaFoldDB" id="A0A0A9H2V5"/>
<reference evidence="1" key="2">
    <citation type="journal article" date="2015" name="Data Brief">
        <title>Shoot transcriptome of the giant reed, Arundo donax.</title>
        <authorList>
            <person name="Barrero R.A."/>
            <person name="Guerrero F.D."/>
            <person name="Moolhuijzen P."/>
            <person name="Goolsby J.A."/>
            <person name="Tidwell J."/>
            <person name="Bellgard S.E."/>
            <person name="Bellgard M.I."/>
        </authorList>
    </citation>
    <scope>NUCLEOTIDE SEQUENCE</scope>
    <source>
        <tissue evidence="1">Shoot tissue taken approximately 20 cm above the soil surface</tissue>
    </source>
</reference>
<evidence type="ECO:0000313" key="1">
    <source>
        <dbReference type="EMBL" id="JAE31565.1"/>
    </source>
</evidence>
<name>A0A0A9H2V5_ARUDO</name>